<keyword evidence="7" id="KW-1185">Reference proteome</keyword>
<dbReference type="Pfam" id="PF13520">
    <property type="entry name" value="AA_permease_2"/>
    <property type="match status" value="1"/>
</dbReference>
<keyword evidence="2 5" id="KW-0812">Transmembrane</keyword>
<dbReference type="Gene3D" id="1.20.1740.10">
    <property type="entry name" value="Amino acid/polyamine transporter I"/>
    <property type="match status" value="1"/>
</dbReference>
<evidence type="ECO:0000256" key="2">
    <source>
        <dbReference type="ARBA" id="ARBA00022692"/>
    </source>
</evidence>
<evidence type="ECO:0000313" key="7">
    <source>
        <dbReference type="Proteomes" id="UP000518266"/>
    </source>
</evidence>
<sequence>MDVTQVKKEDDKKEKTEEEVVHLRREIGLLPAVCFIIGTVVGSGIFIAPKGVLINSGSVGLSLLVWALCGVLSLFGALCYAELGTSFTKSGGHYTYLLETLGPLPAFLRLWAEFFFIRPSVASYVSLAFGRYVVEPFYAPCDAPTVLIKLVSILGLTFVVAVNCWSVTMASRTQVTLTFIKVFALVLIIVPGFIALAKGKTENFQNGFEVESITLDRLPLAFYNGLYAYGGWFYLNFVTEEVINPNRNIPLAIICSMVMVTVCYVLVNVAYYTMMTPAELLLSEAVAVTFANRALQGMASVIPFLLPYPALERLTVVSSGHRGNLGTHF</sequence>
<evidence type="ECO:0000256" key="5">
    <source>
        <dbReference type="SAM" id="Phobius"/>
    </source>
</evidence>
<dbReference type="PANTHER" id="PTHR11785:SF246">
    <property type="entry name" value="CYSTINE_GLUTAMATE TRANSPORTER"/>
    <property type="match status" value="1"/>
</dbReference>
<organism evidence="6 7">
    <name type="scientific">Dissostichus mawsoni</name>
    <name type="common">Antarctic cod</name>
    <dbReference type="NCBI Taxonomy" id="36200"/>
    <lineage>
        <taxon>Eukaryota</taxon>
        <taxon>Metazoa</taxon>
        <taxon>Chordata</taxon>
        <taxon>Craniata</taxon>
        <taxon>Vertebrata</taxon>
        <taxon>Euteleostomi</taxon>
        <taxon>Actinopterygii</taxon>
        <taxon>Neopterygii</taxon>
        <taxon>Teleostei</taxon>
        <taxon>Neoteleostei</taxon>
        <taxon>Acanthomorphata</taxon>
        <taxon>Eupercaria</taxon>
        <taxon>Perciformes</taxon>
        <taxon>Notothenioidei</taxon>
        <taxon>Nototheniidae</taxon>
        <taxon>Dissostichus</taxon>
    </lineage>
</organism>
<evidence type="ECO:0000256" key="4">
    <source>
        <dbReference type="ARBA" id="ARBA00023136"/>
    </source>
</evidence>
<dbReference type="Proteomes" id="UP000518266">
    <property type="component" value="Unassembled WGS sequence"/>
</dbReference>
<feature type="transmembrane region" description="Helical" evidence="5">
    <location>
        <begin position="177"/>
        <end position="197"/>
    </location>
</feature>
<feature type="transmembrane region" description="Helical" evidence="5">
    <location>
        <begin position="27"/>
        <end position="47"/>
    </location>
</feature>
<dbReference type="GO" id="GO:0015179">
    <property type="term" value="F:L-amino acid transmembrane transporter activity"/>
    <property type="evidence" value="ECO:0007669"/>
    <property type="project" value="TreeGrafter"/>
</dbReference>
<dbReference type="AlphaFoldDB" id="A0A7J5ZG28"/>
<dbReference type="PANTHER" id="PTHR11785">
    <property type="entry name" value="AMINO ACID TRANSPORTER"/>
    <property type="match status" value="1"/>
</dbReference>
<reference evidence="6 7" key="1">
    <citation type="submission" date="2020-03" db="EMBL/GenBank/DDBJ databases">
        <title>Dissostichus mawsoni Genome sequencing and assembly.</title>
        <authorList>
            <person name="Park H."/>
        </authorList>
    </citation>
    <scope>NUCLEOTIDE SEQUENCE [LARGE SCALE GENOMIC DNA]</scope>
    <source>
        <strain evidence="6">DM0001</strain>
        <tissue evidence="6">Muscle</tissue>
    </source>
</reference>
<dbReference type="InterPro" id="IPR050598">
    <property type="entry name" value="AminoAcid_Transporter"/>
</dbReference>
<keyword evidence="3 5" id="KW-1133">Transmembrane helix</keyword>
<dbReference type="PIRSF" id="PIRSF006060">
    <property type="entry name" value="AA_transporter"/>
    <property type="match status" value="1"/>
</dbReference>
<feature type="transmembrane region" description="Helical" evidence="5">
    <location>
        <begin position="115"/>
        <end position="134"/>
    </location>
</feature>
<dbReference type="EMBL" id="JAAKFY010000003">
    <property type="protein sequence ID" value="KAF3859308.1"/>
    <property type="molecule type" value="Genomic_DNA"/>
</dbReference>
<feature type="transmembrane region" description="Helical" evidence="5">
    <location>
        <begin position="59"/>
        <end position="81"/>
    </location>
</feature>
<keyword evidence="4 5" id="KW-0472">Membrane</keyword>
<dbReference type="GO" id="GO:0016020">
    <property type="term" value="C:membrane"/>
    <property type="evidence" value="ECO:0007669"/>
    <property type="project" value="UniProtKB-SubCell"/>
</dbReference>
<gene>
    <name evidence="6" type="ORF">F7725_021707</name>
</gene>
<dbReference type="InterPro" id="IPR002293">
    <property type="entry name" value="AA/rel_permease1"/>
</dbReference>
<protein>
    <submittedName>
        <fullName evidence="6">Uncharacterized protein</fullName>
    </submittedName>
</protein>
<feature type="transmembrane region" description="Helical" evidence="5">
    <location>
        <begin position="217"/>
        <end position="237"/>
    </location>
</feature>
<evidence type="ECO:0000256" key="3">
    <source>
        <dbReference type="ARBA" id="ARBA00022989"/>
    </source>
</evidence>
<feature type="transmembrane region" description="Helical" evidence="5">
    <location>
        <begin position="249"/>
        <end position="274"/>
    </location>
</feature>
<proteinExistence type="predicted"/>
<accession>A0A7J5ZG28</accession>
<dbReference type="OrthoDB" id="10062876at2759"/>
<comment type="caution">
    <text evidence="6">The sequence shown here is derived from an EMBL/GenBank/DDBJ whole genome shotgun (WGS) entry which is preliminary data.</text>
</comment>
<evidence type="ECO:0000313" key="6">
    <source>
        <dbReference type="EMBL" id="KAF3859308.1"/>
    </source>
</evidence>
<comment type="subcellular location">
    <subcellularLocation>
        <location evidence="1">Membrane</location>
        <topology evidence="1">Multi-pass membrane protein</topology>
    </subcellularLocation>
</comment>
<name>A0A7J5ZG28_DISMA</name>
<evidence type="ECO:0000256" key="1">
    <source>
        <dbReference type="ARBA" id="ARBA00004141"/>
    </source>
</evidence>
<feature type="transmembrane region" description="Helical" evidence="5">
    <location>
        <begin position="146"/>
        <end position="165"/>
    </location>
</feature>